<evidence type="ECO:0000313" key="2">
    <source>
        <dbReference type="EMBL" id="KZV87372.1"/>
    </source>
</evidence>
<dbReference type="EMBL" id="KV426128">
    <property type="protein sequence ID" value="KZV87372.1"/>
    <property type="molecule type" value="Genomic_DNA"/>
</dbReference>
<dbReference type="InterPro" id="IPR032675">
    <property type="entry name" value="LRR_dom_sf"/>
</dbReference>
<dbReference type="Gene3D" id="3.80.10.10">
    <property type="entry name" value="Ribonuclease Inhibitor"/>
    <property type="match status" value="1"/>
</dbReference>
<dbReference type="Proteomes" id="UP000077266">
    <property type="component" value="Unassembled WGS sequence"/>
</dbReference>
<dbReference type="InParanoid" id="A0A165ENW3"/>
<dbReference type="AlphaFoldDB" id="A0A165ENW3"/>
<feature type="coiled-coil region" evidence="1">
    <location>
        <begin position="22"/>
        <end position="70"/>
    </location>
</feature>
<gene>
    <name evidence="2" type="ORF">EXIGLDRAFT_840064</name>
</gene>
<accession>A0A165ENW3</accession>
<dbReference type="SUPFAM" id="SSF52047">
    <property type="entry name" value="RNI-like"/>
    <property type="match status" value="1"/>
</dbReference>
<keyword evidence="1" id="KW-0175">Coiled coil</keyword>
<feature type="non-terminal residue" evidence="2">
    <location>
        <position position="1"/>
    </location>
</feature>
<evidence type="ECO:0000313" key="3">
    <source>
        <dbReference type="Proteomes" id="UP000077266"/>
    </source>
</evidence>
<proteinExistence type="predicted"/>
<sequence>MEYHVASAGQLTAQIRRAAAQQSDLVEKRTKLRRSIAKLELEHQQLLAEDRSLQLQMATLDRELDAMRRKLSPIRAFPQDVLVHIFLLNFYSSVNEFACNVGGTKTWPSSLDPARDFTFTVAAVCREWRAVALNAANLWTAISLDLEDFVMLDDGDEDPAEWRTRTSAWIAHVDTCLARSRTAPLYIYLYELTAHDAPNIMDPEFTAYRSIMSKLLAAAGRWKVFYARIRHCLGGSSYVPLNFQAATPLLERFMLWEDTYFPDERPNFADPPIPARFLSHAPRLHALHIPNSLLRWGAFPSTCFPSLRSLTIGGGGVMYRADWDTGCALLEACPALETLVLNDMFLPDGHAEGEAFVPPSNATGRDVVVMEHLSTLELHWMEYGLLQWWPVRLAFPALTRLVLGDYCNTEAVHNVLAGLVRSSTHRSRVRILKATYNGDQGDDGTGLGRLLGHFDHLDTVELGNFDLHSRDISQFLGIGDSGLRWVLCPELRRLCFRDCQFADESASRAIVDVVEKRALHGPRDSRRHENGYRGPPLLEDVSLRQIHTGSVDTLTSNIPLWLPETIQRMLQGDIYQ</sequence>
<keyword evidence="3" id="KW-1185">Reference proteome</keyword>
<name>A0A165ENW3_EXIGL</name>
<reference evidence="2 3" key="1">
    <citation type="journal article" date="2016" name="Mol. Biol. Evol.">
        <title>Comparative Genomics of Early-Diverging Mushroom-Forming Fungi Provides Insights into the Origins of Lignocellulose Decay Capabilities.</title>
        <authorList>
            <person name="Nagy L.G."/>
            <person name="Riley R."/>
            <person name="Tritt A."/>
            <person name="Adam C."/>
            <person name="Daum C."/>
            <person name="Floudas D."/>
            <person name="Sun H."/>
            <person name="Yadav J.S."/>
            <person name="Pangilinan J."/>
            <person name="Larsson K.H."/>
            <person name="Matsuura K."/>
            <person name="Barry K."/>
            <person name="Labutti K."/>
            <person name="Kuo R."/>
            <person name="Ohm R.A."/>
            <person name="Bhattacharya S.S."/>
            <person name="Shirouzu T."/>
            <person name="Yoshinaga Y."/>
            <person name="Martin F.M."/>
            <person name="Grigoriev I.V."/>
            <person name="Hibbett D.S."/>
        </authorList>
    </citation>
    <scope>NUCLEOTIDE SEQUENCE [LARGE SCALE GENOMIC DNA]</scope>
    <source>
        <strain evidence="2 3">HHB12029</strain>
    </source>
</reference>
<dbReference type="OrthoDB" id="3365698at2759"/>
<organism evidence="2 3">
    <name type="scientific">Exidia glandulosa HHB12029</name>
    <dbReference type="NCBI Taxonomy" id="1314781"/>
    <lineage>
        <taxon>Eukaryota</taxon>
        <taxon>Fungi</taxon>
        <taxon>Dikarya</taxon>
        <taxon>Basidiomycota</taxon>
        <taxon>Agaricomycotina</taxon>
        <taxon>Agaricomycetes</taxon>
        <taxon>Auriculariales</taxon>
        <taxon>Exidiaceae</taxon>
        <taxon>Exidia</taxon>
    </lineage>
</organism>
<protein>
    <submittedName>
        <fullName evidence="2">Uncharacterized protein</fullName>
    </submittedName>
</protein>
<evidence type="ECO:0000256" key="1">
    <source>
        <dbReference type="SAM" id="Coils"/>
    </source>
</evidence>